<reference evidence="3 4" key="1">
    <citation type="submission" date="2023-06" db="EMBL/GenBank/DDBJ databases">
        <title>Black Yeasts Isolated from many extreme environments.</title>
        <authorList>
            <person name="Coleine C."/>
            <person name="Stajich J.E."/>
            <person name="Selbmann L."/>
        </authorList>
    </citation>
    <scope>NUCLEOTIDE SEQUENCE [LARGE SCALE GENOMIC DNA]</scope>
    <source>
        <strain evidence="3 4">CCFEE 5887</strain>
    </source>
</reference>
<dbReference type="SUPFAM" id="SSF51735">
    <property type="entry name" value="NAD(P)-binding Rossmann-fold domains"/>
    <property type="match status" value="1"/>
</dbReference>
<dbReference type="Pfam" id="PF01408">
    <property type="entry name" value="GFO_IDH_MocA"/>
    <property type="match status" value="1"/>
</dbReference>
<dbReference type="PANTHER" id="PTHR43377">
    <property type="entry name" value="BILIVERDIN REDUCTASE A"/>
    <property type="match status" value="1"/>
</dbReference>
<name>A0AAV9QF65_9PEZI</name>
<evidence type="ECO:0000313" key="3">
    <source>
        <dbReference type="EMBL" id="KAK5540829.1"/>
    </source>
</evidence>
<dbReference type="Pfam" id="PF02894">
    <property type="entry name" value="GFO_IDH_MocA_C"/>
    <property type="match status" value="1"/>
</dbReference>
<protein>
    <submittedName>
        <fullName evidence="3">Uncharacterized protein</fullName>
    </submittedName>
</protein>
<dbReference type="GO" id="GO:0000166">
    <property type="term" value="F:nucleotide binding"/>
    <property type="evidence" value="ECO:0007669"/>
    <property type="project" value="InterPro"/>
</dbReference>
<dbReference type="AlphaFoldDB" id="A0AAV9QF65"/>
<evidence type="ECO:0000259" key="1">
    <source>
        <dbReference type="Pfam" id="PF01408"/>
    </source>
</evidence>
<dbReference type="Gene3D" id="3.30.360.10">
    <property type="entry name" value="Dihydrodipicolinate Reductase, domain 2"/>
    <property type="match status" value="1"/>
</dbReference>
<accession>A0AAV9QF65</accession>
<feature type="domain" description="Gfo/Idh/MocA-like oxidoreductase N-terminal" evidence="1">
    <location>
        <begin position="32"/>
        <end position="119"/>
    </location>
</feature>
<dbReference type="InterPro" id="IPR004104">
    <property type="entry name" value="Gfo/Idh/MocA-like_OxRdtase_C"/>
</dbReference>
<evidence type="ECO:0000313" key="4">
    <source>
        <dbReference type="Proteomes" id="UP001345827"/>
    </source>
</evidence>
<keyword evidence="4" id="KW-1185">Reference proteome</keyword>
<organism evidence="3 4">
    <name type="scientific">Vermiconidia calcicola</name>
    <dbReference type="NCBI Taxonomy" id="1690605"/>
    <lineage>
        <taxon>Eukaryota</taxon>
        <taxon>Fungi</taxon>
        <taxon>Dikarya</taxon>
        <taxon>Ascomycota</taxon>
        <taxon>Pezizomycotina</taxon>
        <taxon>Dothideomycetes</taxon>
        <taxon>Dothideomycetidae</taxon>
        <taxon>Mycosphaerellales</taxon>
        <taxon>Extremaceae</taxon>
        <taxon>Vermiconidia</taxon>
    </lineage>
</organism>
<dbReference type="SUPFAM" id="SSF55347">
    <property type="entry name" value="Glyceraldehyde-3-phosphate dehydrogenase-like, C-terminal domain"/>
    <property type="match status" value="1"/>
</dbReference>
<dbReference type="InterPro" id="IPR000683">
    <property type="entry name" value="Gfo/Idh/MocA-like_OxRdtase_N"/>
</dbReference>
<sequence>MAETKGSSKVPVVLVGGGTIAPLHAKYLLTSPTCQKLAESLRVAYFKSVAELVSSSGTKPDLYIVCVPSGLHVQVATEILNTAHPKAMLVEKPLSTDSSSGEELIALADARGCKIAVGHHRRFHPSITAAKRAILSGKLGKLTAISGVWTCKKNDGYFTLAQWRGSRAKGGGPVWTNFVHDADVLHYLVGAKVTQVWVTRSISRRTHPGVEEGDTVEEGAAMMLHFANGVVGTFLISDNVSSPYGWESATGDNPTYAPAVVPVDNYRVFGTEGTLTVPDGNLWTYRQEDADERGLEVGWNIPMRREVVEVQEAIPFQQQTEHLARLVAGTEEPVCSGRDGLAAVKVCEAVATALAKNDGQPVDIKQL</sequence>
<dbReference type="Proteomes" id="UP001345827">
    <property type="component" value="Unassembled WGS sequence"/>
</dbReference>
<comment type="caution">
    <text evidence="3">The sequence shown here is derived from an EMBL/GenBank/DDBJ whole genome shotgun (WGS) entry which is preliminary data.</text>
</comment>
<dbReference type="PANTHER" id="PTHR43377:SF1">
    <property type="entry name" value="BILIVERDIN REDUCTASE A"/>
    <property type="match status" value="1"/>
</dbReference>
<dbReference type="InterPro" id="IPR036291">
    <property type="entry name" value="NAD(P)-bd_dom_sf"/>
</dbReference>
<feature type="domain" description="Gfo/Idh/MocA-like oxidoreductase C-terminal" evidence="2">
    <location>
        <begin position="131"/>
        <end position="362"/>
    </location>
</feature>
<dbReference type="Gene3D" id="3.40.50.720">
    <property type="entry name" value="NAD(P)-binding Rossmann-like Domain"/>
    <property type="match status" value="1"/>
</dbReference>
<gene>
    <name evidence="3" type="ORF">LTR25_002606</name>
</gene>
<dbReference type="InterPro" id="IPR051450">
    <property type="entry name" value="Gfo/Idh/MocA_Oxidoreductases"/>
</dbReference>
<dbReference type="EMBL" id="JAXLQG010000004">
    <property type="protein sequence ID" value="KAK5540829.1"/>
    <property type="molecule type" value="Genomic_DNA"/>
</dbReference>
<proteinExistence type="predicted"/>
<evidence type="ECO:0000259" key="2">
    <source>
        <dbReference type="Pfam" id="PF02894"/>
    </source>
</evidence>